<gene>
    <name evidence="1" type="ORF">MSPICULIGERA_LOCUS45</name>
</gene>
<reference evidence="1" key="1">
    <citation type="submission" date="2023-06" db="EMBL/GenBank/DDBJ databases">
        <authorList>
            <person name="Delattre M."/>
        </authorList>
    </citation>
    <scope>NUCLEOTIDE SEQUENCE</scope>
    <source>
        <strain evidence="1">AF72</strain>
    </source>
</reference>
<dbReference type="Proteomes" id="UP001177023">
    <property type="component" value="Unassembled WGS sequence"/>
</dbReference>
<organism evidence="1 2">
    <name type="scientific">Mesorhabditis spiculigera</name>
    <dbReference type="NCBI Taxonomy" id="96644"/>
    <lineage>
        <taxon>Eukaryota</taxon>
        <taxon>Metazoa</taxon>
        <taxon>Ecdysozoa</taxon>
        <taxon>Nematoda</taxon>
        <taxon>Chromadorea</taxon>
        <taxon>Rhabditida</taxon>
        <taxon>Rhabditina</taxon>
        <taxon>Rhabditomorpha</taxon>
        <taxon>Rhabditoidea</taxon>
        <taxon>Rhabditidae</taxon>
        <taxon>Mesorhabditinae</taxon>
        <taxon>Mesorhabditis</taxon>
    </lineage>
</organism>
<feature type="non-terminal residue" evidence="1">
    <location>
        <position position="81"/>
    </location>
</feature>
<name>A0AA36FN56_9BILA</name>
<dbReference type="EMBL" id="CATQJA010000001">
    <property type="protein sequence ID" value="CAJ0557287.1"/>
    <property type="molecule type" value="Genomic_DNA"/>
</dbReference>
<keyword evidence="2" id="KW-1185">Reference proteome</keyword>
<evidence type="ECO:0000313" key="2">
    <source>
        <dbReference type="Proteomes" id="UP001177023"/>
    </source>
</evidence>
<comment type="caution">
    <text evidence="1">The sequence shown here is derived from an EMBL/GenBank/DDBJ whole genome shotgun (WGS) entry which is preliminary data.</text>
</comment>
<accession>A0AA36FN56</accession>
<dbReference type="AlphaFoldDB" id="A0AA36FN56"/>
<sequence>MSGRKYHDGGEMFVYDLYSTMIKAERPDGKNLFTEKLVIEPARFPVRYGGIMGDHDVFGNVILADTEGARRRHSRRGSSGP</sequence>
<protein>
    <submittedName>
        <fullName evidence="1">Uncharacterized protein</fullName>
    </submittedName>
</protein>
<proteinExistence type="predicted"/>
<evidence type="ECO:0000313" key="1">
    <source>
        <dbReference type="EMBL" id="CAJ0557287.1"/>
    </source>
</evidence>